<dbReference type="InterPro" id="IPR036908">
    <property type="entry name" value="RlpA-like_sf"/>
</dbReference>
<gene>
    <name evidence="4" type="primary">rlpA</name>
    <name evidence="7" type="ORF">HDIA_2379</name>
</gene>
<dbReference type="InterPro" id="IPR009009">
    <property type="entry name" value="RlpA-like_DPBB"/>
</dbReference>
<evidence type="ECO:0000313" key="7">
    <source>
        <dbReference type="EMBL" id="SON55920.1"/>
    </source>
</evidence>
<dbReference type="EMBL" id="LT960614">
    <property type="protein sequence ID" value="SON55920.1"/>
    <property type="molecule type" value="Genomic_DNA"/>
</dbReference>
<dbReference type="EC" id="4.2.2.-" evidence="4"/>
<evidence type="ECO:0000256" key="4">
    <source>
        <dbReference type="HAMAP-Rule" id="MF_02071"/>
    </source>
</evidence>
<comment type="similarity">
    <text evidence="4 5">Belongs to the RlpA family.</text>
</comment>
<accession>A0A2C9D6V4</accession>
<dbReference type="GO" id="GO:0000270">
    <property type="term" value="P:peptidoglycan metabolic process"/>
    <property type="evidence" value="ECO:0007669"/>
    <property type="project" value="UniProtKB-UniRule"/>
</dbReference>
<dbReference type="InterPro" id="IPR034718">
    <property type="entry name" value="RlpA"/>
</dbReference>
<keyword evidence="1 4" id="KW-0732">Signal</keyword>
<sequence length="478" mass="49707" precursor="true">MKKQNGFGETANNARFANWRTARLAATALLTTLALAACSSGPDQILTRTSAKLDPKLGVKPSPRVVADGNPIPKGGGRSMVGKPYVVAGKRYVPRLNPDYAAVGLASWYGSAFQGRYTANGEIYDMNHLSAAHTTMPLPSYARVTSLDTGRSVIVRVNDRGPFHGKRIMDLSKRAADMLGVRQAGVAKIKVAYVGPAPTEGDDTRYLMASYRGPDGVVPGGTMPGTTLASNDKALPGVDVPTASRKSAPAPLTQVARLNVLPPERPMDGVEVYAIVASNADPVDAFLTSSGTMVASADIVTPQAQVTNASYTVPTQGPAFVQKVSYAPSAEPAVSDAGNPFGTFVPTPREMPSMRNSYAEDRINQAYSAVTDVGQGLSLSQLQARLKTEATTTSPVAVSAGGNASSPVIELGSFSDAANADRLTAALSHLGDVAVDDFVANGRTLKRVRLTALADGVTTDAAIKAASEAGAGGAFVRR</sequence>
<proteinExistence type="inferred from homology"/>
<dbReference type="SUPFAM" id="SSF50685">
    <property type="entry name" value="Barwin-like endoglucanases"/>
    <property type="match status" value="1"/>
</dbReference>
<dbReference type="GO" id="GO:0008932">
    <property type="term" value="F:lytic endotransglycosylase activity"/>
    <property type="evidence" value="ECO:0007669"/>
    <property type="project" value="UniProtKB-UniRule"/>
</dbReference>
<dbReference type="InterPro" id="IPR007730">
    <property type="entry name" value="SPOR-like_dom"/>
</dbReference>
<organism evidence="7 8">
    <name type="scientific">Hartmannibacter diazotrophicus</name>
    <dbReference type="NCBI Taxonomy" id="1482074"/>
    <lineage>
        <taxon>Bacteria</taxon>
        <taxon>Pseudomonadati</taxon>
        <taxon>Pseudomonadota</taxon>
        <taxon>Alphaproteobacteria</taxon>
        <taxon>Hyphomicrobiales</taxon>
        <taxon>Pleomorphomonadaceae</taxon>
        <taxon>Hartmannibacter</taxon>
    </lineage>
</organism>
<evidence type="ECO:0000313" key="8">
    <source>
        <dbReference type="Proteomes" id="UP000223606"/>
    </source>
</evidence>
<feature type="chain" id="PRO_5013417162" description="Endolytic peptidoglycan transglycosylase RlpA" evidence="4">
    <location>
        <begin position="37"/>
        <end position="478"/>
    </location>
</feature>
<dbReference type="NCBIfam" id="TIGR00413">
    <property type="entry name" value="rlpA"/>
    <property type="match status" value="1"/>
</dbReference>
<dbReference type="PANTHER" id="PTHR34183">
    <property type="entry name" value="ENDOLYTIC PEPTIDOGLYCAN TRANSGLYCOSYLASE RLPA"/>
    <property type="match status" value="1"/>
</dbReference>
<dbReference type="Gene3D" id="2.40.40.10">
    <property type="entry name" value="RlpA-like domain"/>
    <property type="match status" value="1"/>
</dbReference>
<dbReference type="GO" id="GO:0071555">
    <property type="term" value="P:cell wall organization"/>
    <property type="evidence" value="ECO:0007669"/>
    <property type="project" value="UniProtKB-KW"/>
</dbReference>
<comment type="function">
    <text evidence="4">Lytic transglycosylase with a strong preference for naked glycan strands that lack stem peptides.</text>
</comment>
<keyword evidence="8" id="KW-1185">Reference proteome</keyword>
<dbReference type="OrthoDB" id="9779128at2"/>
<dbReference type="AlphaFoldDB" id="A0A2C9D6V4"/>
<dbReference type="InterPro" id="IPR036680">
    <property type="entry name" value="SPOR-like_sf"/>
</dbReference>
<dbReference type="Pfam" id="PF05036">
    <property type="entry name" value="SPOR"/>
    <property type="match status" value="1"/>
</dbReference>
<dbReference type="GO" id="GO:0042834">
    <property type="term" value="F:peptidoglycan binding"/>
    <property type="evidence" value="ECO:0007669"/>
    <property type="project" value="InterPro"/>
</dbReference>
<dbReference type="KEGG" id="hdi:HDIA_2379"/>
<feature type="signal peptide" evidence="4">
    <location>
        <begin position="1"/>
        <end position="36"/>
    </location>
</feature>
<dbReference type="GO" id="GO:0009279">
    <property type="term" value="C:cell outer membrane"/>
    <property type="evidence" value="ECO:0007669"/>
    <property type="project" value="TreeGrafter"/>
</dbReference>
<evidence type="ECO:0000256" key="5">
    <source>
        <dbReference type="RuleBase" id="RU003495"/>
    </source>
</evidence>
<name>A0A2C9D6V4_9HYPH</name>
<dbReference type="InterPro" id="IPR012997">
    <property type="entry name" value="RplA"/>
</dbReference>
<dbReference type="PANTHER" id="PTHR34183:SF1">
    <property type="entry name" value="ENDOLYTIC PEPTIDOGLYCAN TRANSGLYCOSYLASE RLPA"/>
    <property type="match status" value="1"/>
</dbReference>
<reference evidence="8" key="1">
    <citation type="submission" date="2017-09" db="EMBL/GenBank/DDBJ databases">
        <title>Genome sequence of Nannocystis excedens DSM 71.</title>
        <authorList>
            <person name="Blom J."/>
        </authorList>
    </citation>
    <scope>NUCLEOTIDE SEQUENCE [LARGE SCALE GENOMIC DNA]</scope>
    <source>
        <strain evidence="8">type strain: E19</strain>
    </source>
</reference>
<evidence type="ECO:0000259" key="6">
    <source>
        <dbReference type="PROSITE" id="PS51724"/>
    </source>
</evidence>
<evidence type="ECO:0000256" key="1">
    <source>
        <dbReference type="ARBA" id="ARBA00022729"/>
    </source>
</evidence>
<dbReference type="SUPFAM" id="SSF110997">
    <property type="entry name" value="Sporulation related repeat"/>
    <property type="match status" value="1"/>
</dbReference>
<feature type="domain" description="SPOR" evidence="6">
    <location>
        <begin position="401"/>
        <end position="478"/>
    </location>
</feature>
<evidence type="ECO:0000256" key="2">
    <source>
        <dbReference type="ARBA" id="ARBA00023239"/>
    </source>
</evidence>
<evidence type="ECO:0000256" key="3">
    <source>
        <dbReference type="ARBA" id="ARBA00023316"/>
    </source>
</evidence>
<dbReference type="HAMAP" id="MF_02071">
    <property type="entry name" value="RlpA"/>
    <property type="match status" value="1"/>
</dbReference>
<dbReference type="CDD" id="cd22268">
    <property type="entry name" value="DPBB_RlpA-like"/>
    <property type="match status" value="1"/>
</dbReference>
<dbReference type="Proteomes" id="UP000223606">
    <property type="component" value="Chromosome 1"/>
</dbReference>
<keyword evidence="2 4" id="KW-0456">Lyase</keyword>
<dbReference type="PROSITE" id="PS51724">
    <property type="entry name" value="SPOR"/>
    <property type="match status" value="1"/>
</dbReference>
<dbReference type="RefSeq" id="WP_099556362.1">
    <property type="nucleotide sequence ID" value="NZ_LT960614.1"/>
</dbReference>
<protein>
    <recommendedName>
        <fullName evidence="4">Endolytic peptidoglycan transglycosylase RlpA</fullName>
        <ecNumber evidence="4">4.2.2.-</ecNumber>
    </recommendedName>
</protein>
<dbReference type="Pfam" id="PF03330">
    <property type="entry name" value="DPBB_1"/>
    <property type="match status" value="1"/>
</dbReference>
<keyword evidence="3 4" id="KW-0961">Cell wall biogenesis/degradation</keyword>